<geneLocation type="plasmid" evidence="6 7">
    <name>unnamed4</name>
</geneLocation>
<evidence type="ECO:0000313" key="6">
    <source>
        <dbReference type="EMBL" id="UOO97434.1"/>
    </source>
</evidence>
<dbReference type="Proteomes" id="UP001500962">
    <property type="component" value="Unassembled WGS sequence"/>
</dbReference>
<proteinExistence type="predicted"/>
<sequence>MDEVAQFLCAGGYERLRRATQTHREDLVVRLCGEVGLQPNEVVAISPADIQRTGTVRLLNVGNREAFVPAAVAHSIQKYAQSVDDIDPLVDVSERRIQMLVSESGTRAADATGDNRFRDVSTRDLRAAHARQLLHDGIDIPIVLAVTAYERVGALEPHLPTPDREAVAMALSEGGTLAANGLPAWLRRAARVAADVGEALAVATSASDIHEMVCDQLADTDGYRFAWVAETAGDGLAVRAHADVAADSINQTLADRTDLVTNVVEEQTVRAADVGNTTLLAIPLVGERTRGLLGIGTLREEVNAIERDLLGALGAQVGHALAVIEHRQLLLADTVTELTFDIGREAAFLPKTAAALNCEFELVGIVPADEGVLCYVSTQAVTPDAVFEHATATDAVGDVRFVSGDETGMLLELMLRHSPIQALAKAGGQIRSYEVSSKGGRLVGEVSTDINVRRIVETVTDAFPTVNLTAKRETEPETTTDIRFRETLADELTERQTAALRSAYFGGYFEWPRDSTAEELADSLNVSSPTLHHHLRIAQQKLLCSFFDESV</sequence>
<dbReference type="AlphaFoldDB" id="A0AAV3SLJ3"/>
<evidence type="ECO:0000259" key="3">
    <source>
        <dbReference type="Pfam" id="PF04967"/>
    </source>
</evidence>
<gene>
    <name evidence="5" type="ORF">GCM10008985_33310</name>
    <name evidence="6" type="ORF">MUK72_18325</name>
</gene>
<feature type="domain" description="Bacterioopsin transcriptional activator GAF and HTH associated" evidence="4">
    <location>
        <begin position="333"/>
        <end position="485"/>
    </location>
</feature>
<accession>A0AAV3SLJ3</accession>
<evidence type="ECO:0000313" key="8">
    <source>
        <dbReference type="Proteomes" id="UP001500962"/>
    </source>
</evidence>
<dbReference type="EMBL" id="CP095009">
    <property type="protein sequence ID" value="UOO97434.1"/>
    <property type="molecule type" value="Genomic_DNA"/>
</dbReference>
<dbReference type="InterPro" id="IPR013762">
    <property type="entry name" value="Integrase-like_cat_sf"/>
</dbReference>
<dbReference type="GO" id="GO:0006310">
    <property type="term" value="P:DNA recombination"/>
    <property type="evidence" value="ECO:0007669"/>
    <property type="project" value="InterPro"/>
</dbReference>
<dbReference type="EMBL" id="BAAADN010000068">
    <property type="protein sequence ID" value="GAA0473994.1"/>
    <property type="molecule type" value="Genomic_DNA"/>
</dbReference>
<evidence type="ECO:0000313" key="5">
    <source>
        <dbReference type="EMBL" id="GAA0473994.1"/>
    </source>
</evidence>
<keyword evidence="6" id="KW-0614">Plasmid</keyword>
<reference evidence="6" key="2">
    <citation type="submission" date="2022-04" db="EMBL/GenBank/DDBJ databases">
        <title>Sequencing and genomic assembly of Halococcus dombrowskii.</title>
        <authorList>
            <person name="Lim S.W."/>
            <person name="MacLea K.S."/>
        </authorList>
    </citation>
    <scope>NUCLEOTIDE SEQUENCE</scope>
    <source>
        <strain evidence="6">H4</strain>
        <plasmid evidence="6">unnamed4</plasmid>
    </source>
</reference>
<dbReference type="GO" id="GO:0003677">
    <property type="term" value="F:DNA binding"/>
    <property type="evidence" value="ECO:0007669"/>
    <property type="project" value="InterPro"/>
</dbReference>
<dbReference type="GeneID" id="71763847"/>
<keyword evidence="1" id="KW-0805">Transcription regulation</keyword>
<protein>
    <submittedName>
        <fullName evidence="5">Bacterio-opsin activator domain-containing protein</fullName>
    </submittedName>
    <submittedName>
        <fullName evidence="6">Helix-turn-helix domain-containing protein</fullName>
    </submittedName>
</protein>
<dbReference type="Pfam" id="PF04967">
    <property type="entry name" value="HTH_10"/>
    <property type="match status" value="1"/>
</dbReference>
<reference evidence="5" key="1">
    <citation type="journal article" date="2014" name="Int. J. Syst. Evol. Microbiol.">
        <title>Complete genome sequence of Corynebacterium casei LMG S-19264T (=DSM 44701T), isolated from a smear-ripened cheese.</title>
        <authorList>
            <consortium name="US DOE Joint Genome Institute (JGI-PGF)"/>
            <person name="Walter F."/>
            <person name="Albersmeier A."/>
            <person name="Kalinowski J."/>
            <person name="Ruckert C."/>
        </authorList>
    </citation>
    <scope>NUCLEOTIDE SEQUENCE</scope>
    <source>
        <strain evidence="5">JCM 12289</strain>
    </source>
</reference>
<evidence type="ECO:0000256" key="2">
    <source>
        <dbReference type="ARBA" id="ARBA00023163"/>
    </source>
</evidence>
<dbReference type="KEGG" id="hdo:MUK72_18325"/>
<dbReference type="Proteomes" id="UP000830542">
    <property type="component" value="Plasmid unnamed4"/>
</dbReference>
<dbReference type="InterPro" id="IPR031803">
    <property type="entry name" value="BAT_GAF/HTH-assoc"/>
</dbReference>
<dbReference type="PANTHER" id="PTHR34236">
    <property type="entry name" value="DIMETHYL SULFOXIDE REDUCTASE TRANSCRIPTIONAL ACTIVATOR"/>
    <property type="match status" value="1"/>
</dbReference>
<feature type="domain" description="HTH bat-type" evidence="3">
    <location>
        <begin position="492"/>
        <end position="543"/>
    </location>
</feature>
<reference evidence="5" key="3">
    <citation type="submission" date="2023-12" db="EMBL/GenBank/DDBJ databases">
        <authorList>
            <person name="Sun Q."/>
            <person name="Inoue M."/>
        </authorList>
    </citation>
    <scope>NUCLEOTIDE SEQUENCE</scope>
    <source>
        <strain evidence="5">JCM 12289</strain>
    </source>
</reference>
<keyword evidence="7" id="KW-1185">Reference proteome</keyword>
<dbReference type="Pfam" id="PF15915">
    <property type="entry name" value="BAT"/>
    <property type="match status" value="1"/>
</dbReference>
<evidence type="ECO:0000313" key="7">
    <source>
        <dbReference type="Proteomes" id="UP000830542"/>
    </source>
</evidence>
<evidence type="ECO:0000256" key="1">
    <source>
        <dbReference type="ARBA" id="ARBA00023015"/>
    </source>
</evidence>
<evidence type="ECO:0000259" key="4">
    <source>
        <dbReference type="Pfam" id="PF15915"/>
    </source>
</evidence>
<organism evidence="5 8">
    <name type="scientific">Halococcus dombrowskii</name>
    <dbReference type="NCBI Taxonomy" id="179637"/>
    <lineage>
        <taxon>Archaea</taxon>
        <taxon>Methanobacteriati</taxon>
        <taxon>Methanobacteriota</taxon>
        <taxon>Stenosarchaea group</taxon>
        <taxon>Halobacteria</taxon>
        <taxon>Halobacteriales</taxon>
        <taxon>Halococcaceae</taxon>
        <taxon>Halococcus</taxon>
    </lineage>
</organism>
<dbReference type="PANTHER" id="PTHR34236:SF1">
    <property type="entry name" value="DIMETHYL SULFOXIDE REDUCTASE TRANSCRIPTIONAL ACTIVATOR"/>
    <property type="match status" value="1"/>
</dbReference>
<name>A0AAV3SLJ3_HALDO</name>
<keyword evidence="2" id="KW-0804">Transcription</keyword>
<dbReference type="Gene3D" id="1.10.443.10">
    <property type="entry name" value="Intergrase catalytic core"/>
    <property type="match status" value="1"/>
</dbReference>
<dbReference type="InterPro" id="IPR007050">
    <property type="entry name" value="HTH_bacterioopsin"/>
</dbReference>
<dbReference type="RefSeq" id="WP_244707065.1">
    <property type="nucleotide sequence ID" value="NZ_BAAADN010000068.1"/>
</dbReference>
<dbReference type="GO" id="GO:0015074">
    <property type="term" value="P:DNA integration"/>
    <property type="evidence" value="ECO:0007669"/>
    <property type="project" value="InterPro"/>
</dbReference>